<feature type="transmembrane region" description="Helical" evidence="1">
    <location>
        <begin position="89"/>
        <end position="109"/>
    </location>
</feature>
<dbReference type="InterPro" id="IPR011701">
    <property type="entry name" value="MFS"/>
</dbReference>
<feature type="transmembrane region" description="Helical" evidence="1">
    <location>
        <begin position="6"/>
        <end position="24"/>
    </location>
</feature>
<name>A0A504Z417_FASGI</name>
<feature type="transmembrane region" description="Helical" evidence="1">
    <location>
        <begin position="56"/>
        <end position="77"/>
    </location>
</feature>
<feature type="transmembrane region" description="Helical" evidence="1">
    <location>
        <begin position="355"/>
        <end position="378"/>
    </location>
</feature>
<dbReference type="EMBL" id="SUNJ01004121">
    <property type="protein sequence ID" value="TPP64678.1"/>
    <property type="molecule type" value="Genomic_DNA"/>
</dbReference>
<evidence type="ECO:0000313" key="3">
    <source>
        <dbReference type="Proteomes" id="UP000316759"/>
    </source>
</evidence>
<keyword evidence="1" id="KW-0812">Transmembrane</keyword>
<dbReference type="AlphaFoldDB" id="A0A504Z417"/>
<evidence type="ECO:0000313" key="2">
    <source>
        <dbReference type="EMBL" id="TPP64678.1"/>
    </source>
</evidence>
<dbReference type="PANTHER" id="PTHR20765:SF1">
    <property type="entry name" value="EQUILIBRATIVE NUCLEOBASE TRANSPORTER 1"/>
    <property type="match status" value="1"/>
</dbReference>
<feature type="transmembrane region" description="Helical" evidence="1">
    <location>
        <begin position="291"/>
        <end position="318"/>
    </location>
</feature>
<sequence length="408" mass="45509">MFSYAFIVASVVQLCLSTCTGLMLDKVGLRTTKLFSVSLMFVGGLMYAFTRRASSFLLFIGGPLVSWGSLSSLLCNYSINVMFPRFEAIAVSLLAGAYDSSSAIPFIIAKAYPSISIQSSFLILSFVGLVYGVLFALFFLTQHSSEMGKVWKFGLSEDSFADDGKKIYDEPKHEEISVEMRINMAVDNRYPTLKSCIQSWPFALVCVWFMLGLLRFTYFLSQLSGVLKESFKNDTNTADDLLDVSSAFSMCGFLVAPLTGTIMSTSLMTFKKKISRRMQSTEEELTDDDVYWTLIKGLAPVVTLLAVTSLVISCIIFVQEQRWIYYVTFTCLIFMRSILFSSTATMVITAFPQKFFGTMLGVINGIGGAFSLIQYGLLELPMNISNSICVAVSVIIFFPPLYIFIRRR</sequence>
<keyword evidence="3" id="KW-1185">Reference proteome</keyword>
<evidence type="ECO:0000256" key="1">
    <source>
        <dbReference type="SAM" id="Phobius"/>
    </source>
</evidence>
<reference evidence="2 3" key="1">
    <citation type="submission" date="2019-04" db="EMBL/GenBank/DDBJ databases">
        <title>Annotation for the trematode Fasciola gigantica.</title>
        <authorList>
            <person name="Choi Y.-J."/>
        </authorList>
    </citation>
    <scope>NUCLEOTIDE SEQUENCE [LARGE SCALE GENOMIC DNA]</scope>
    <source>
        <strain evidence="2">Uganda_cow_1</strain>
    </source>
</reference>
<dbReference type="Proteomes" id="UP000316759">
    <property type="component" value="Unassembled WGS sequence"/>
</dbReference>
<dbReference type="Pfam" id="PF07690">
    <property type="entry name" value="MFS_1"/>
    <property type="match status" value="1"/>
</dbReference>
<dbReference type="Gene3D" id="1.20.1250.20">
    <property type="entry name" value="MFS general substrate transporter like domains"/>
    <property type="match status" value="1"/>
</dbReference>
<dbReference type="SUPFAM" id="SSF103473">
    <property type="entry name" value="MFS general substrate transporter"/>
    <property type="match status" value="1"/>
</dbReference>
<proteinExistence type="predicted"/>
<protein>
    <submittedName>
        <fullName evidence="2">Solute carrier family 43 member 3</fullName>
    </submittedName>
</protein>
<feature type="transmembrane region" description="Helical" evidence="1">
    <location>
        <begin position="199"/>
        <end position="220"/>
    </location>
</feature>
<feature type="transmembrane region" description="Helical" evidence="1">
    <location>
        <begin position="121"/>
        <end position="140"/>
    </location>
</feature>
<dbReference type="InterPro" id="IPR036259">
    <property type="entry name" value="MFS_trans_sf"/>
</dbReference>
<dbReference type="OrthoDB" id="330047at2759"/>
<dbReference type="STRING" id="46835.A0A504Z417"/>
<comment type="caution">
    <text evidence="2">The sequence shown here is derived from an EMBL/GenBank/DDBJ whole genome shotgun (WGS) entry which is preliminary data.</text>
</comment>
<dbReference type="GO" id="GO:0022857">
    <property type="term" value="F:transmembrane transporter activity"/>
    <property type="evidence" value="ECO:0007669"/>
    <property type="project" value="InterPro"/>
</dbReference>
<dbReference type="PANTHER" id="PTHR20765">
    <property type="entry name" value="SOLUTE CARRIER FAMILY 43 MEMBER 3-RELATED"/>
    <property type="match status" value="1"/>
</dbReference>
<feature type="transmembrane region" description="Helical" evidence="1">
    <location>
        <begin position="384"/>
        <end position="405"/>
    </location>
</feature>
<feature type="transmembrane region" description="Helical" evidence="1">
    <location>
        <begin position="324"/>
        <end position="348"/>
    </location>
</feature>
<feature type="transmembrane region" description="Helical" evidence="1">
    <location>
        <begin position="247"/>
        <end position="270"/>
    </location>
</feature>
<keyword evidence="1" id="KW-0472">Membrane</keyword>
<dbReference type="InterPro" id="IPR027197">
    <property type="entry name" value="SLC43A3"/>
</dbReference>
<keyword evidence="1" id="KW-1133">Transmembrane helix</keyword>
<organism evidence="2 3">
    <name type="scientific">Fasciola gigantica</name>
    <name type="common">Giant liver fluke</name>
    <dbReference type="NCBI Taxonomy" id="46835"/>
    <lineage>
        <taxon>Eukaryota</taxon>
        <taxon>Metazoa</taxon>
        <taxon>Spiralia</taxon>
        <taxon>Lophotrochozoa</taxon>
        <taxon>Platyhelminthes</taxon>
        <taxon>Trematoda</taxon>
        <taxon>Digenea</taxon>
        <taxon>Plagiorchiida</taxon>
        <taxon>Echinostomata</taxon>
        <taxon>Echinostomatoidea</taxon>
        <taxon>Fasciolidae</taxon>
        <taxon>Fasciola</taxon>
    </lineage>
</organism>
<gene>
    <name evidence="2" type="ORF">FGIG_06247</name>
</gene>
<accession>A0A504Z417</accession>